<feature type="compositionally biased region" description="Low complexity" evidence="1">
    <location>
        <begin position="150"/>
        <end position="196"/>
    </location>
</feature>
<dbReference type="EnsemblProtists" id="EOD28908">
    <property type="protein sequence ID" value="EOD28908"/>
    <property type="gene ID" value="EMIHUDRAFT_442881"/>
</dbReference>
<dbReference type="PaxDb" id="2903-EOD28908"/>
<name>A0A0D3JZH3_EMIH1</name>
<keyword evidence="4" id="KW-1185">Reference proteome</keyword>
<evidence type="ECO:0000313" key="4">
    <source>
        <dbReference type="Proteomes" id="UP000013827"/>
    </source>
</evidence>
<dbReference type="GeneID" id="17274453"/>
<dbReference type="Pfam" id="PF13847">
    <property type="entry name" value="Methyltransf_31"/>
    <property type="match status" value="1"/>
</dbReference>
<accession>A0A0D3JZH3</accession>
<dbReference type="KEGG" id="ehx:EMIHUDRAFT_442881"/>
<dbReference type="HOGENOM" id="CLU_1242108_0_0_1"/>
<dbReference type="SUPFAM" id="SSF53335">
    <property type="entry name" value="S-adenosyl-L-methionine-dependent methyltransferases"/>
    <property type="match status" value="1"/>
</dbReference>
<dbReference type="Gene3D" id="3.40.50.150">
    <property type="entry name" value="Vaccinia Virus protein VP39"/>
    <property type="match status" value="1"/>
</dbReference>
<evidence type="ECO:0000313" key="3">
    <source>
        <dbReference type="EnsemblProtists" id="EOD28908"/>
    </source>
</evidence>
<dbReference type="InterPro" id="IPR025714">
    <property type="entry name" value="Methyltranfer_dom"/>
</dbReference>
<dbReference type="InterPro" id="IPR029063">
    <property type="entry name" value="SAM-dependent_MTases_sf"/>
</dbReference>
<dbReference type="Proteomes" id="UP000013827">
    <property type="component" value="Unassembled WGS sequence"/>
</dbReference>
<sequence length="223" mass="23069">MRMRYYHEKKVPQLRWMLHQARALLGGRQTAAVPSSDAEPLVIDLGCGKGDFALLLAAAMPQLCVLGIDANADAVTYASERALAAGLTNTCFRVADAASLEAAPPAASAAPPAASAAPPAASAAAALPSEHDGGAVASLREWHAAQAPSWSSRCTRAAASRTSRSASPPSAAPRAWSAPAASASTAAFARRGSGACRARRRRRTSSAGWRTAWRTRSPTRRGA</sequence>
<feature type="region of interest" description="Disordered" evidence="1">
    <location>
        <begin position="150"/>
        <end position="223"/>
    </location>
</feature>
<dbReference type="AlphaFoldDB" id="A0A0D3JZH3"/>
<dbReference type="RefSeq" id="XP_005781337.1">
    <property type="nucleotide sequence ID" value="XM_005781280.1"/>
</dbReference>
<dbReference type="CDD" id="cd02440">
    <property type="entry name" value="AdoMet_MTases"/>
    <property type="match status" value="1"/>
</dbReference>
<reference evidence="3" key="2">
    <citation type="submission" date="2024-10" db="UniProtKB">
        <authorList>
            <consortium name="EnsemblProtists"/>
        </authorList>
    </citation>
    <scope>IDENTIFICATION</scope>
</reference>
<feature type="domain" description="Methyltransferase" evidence="2">
    <location>
        <begin position="42"/>
        <end position="101"/>
    </location>
</feature>
<proteinExistence type="predicted"/>
<evidence type="ECO:0000256" key="1">
    <source>
        <dbReference type="SAM" id="MobiDB-lite"/>
    </source>
</evidence>
<organism evidence="3 4">
    <name type="scientific">Emiliania huxleyi (strain CCMP1516)</name>
    <dbReference type="NCBI Taxonomy" id="280463"/>
    <lineage>
        <taxon>Eukaryota</taxon>
        <taxon>Haptista</taxon>
        <taxon>Haptophyta</taxon>
        <taxon>Prymnesiophyceae</taxon>
        <taxon>Isochrysidales</taxon>
        <taxon>Noelaerhabdaceae</taxon>
        <taxon>Emiliania</taxon>
    </lineage>
</organism>
<reference evidence="4" key="1">
    <citation type="journal article" date="2013" name="Nature">
        <title>Pan genome of the phytoplankton Emiliania underpins its global distribution.</title>
        <authorList>
            <person name="Read B.A."/>
            <person name="Kegel J."/>
            <person name="Klute M.J."/>
            <person name="Kuo A."/>
            <person name="Lefebvre S.C."/>
            <person name="Maumus F."/>
            <person name="Mayer C."/>
            <person name="Miller J."/>
            <person name="Monier A."/>
            <person name="Salamov A."/>
            <person name="Young J."/>
            <person name="Aguilar M."/>
            <person name="Claverie J.M."/>
            <person name="Frickenhaus S."/>
            <person name="Gonzalez K."/>
            <person name="Herman E.K."/>
            <person name="Lin Y.C."/>
            <person name="Napier J."/>
            <person name="Ogata H."/>
            <person name="Sarno A.F."/>
            <person name="Shmutz J."/>
            <person name="Schroeder D."/>
            <person name="de Vargas C."/>
            <person name="Verret F."/>
            <person name="von Dassow P."/>
            <person name="Valentin K."/>
            <person name="Van de Peer Y."/>
            <person name="Wheeler G."/>
            <person name="Dacks J.B."/>
            <person name="Delwiche C.F."/>
            <person name="Dyhrman S.T."/>
            <person name="Glockner G."/>
            <person name="John U."/>
            <person name="Richards T."/>
            <person name="Worden A.Z."/>
            <person name="Zhang X."/>
            <person name="Grigoriev I.V."/>
            <person name="Allen A.E."/>
            <person name="Bidle K."/>
            <person name="Borodovsky M."/>
            <person name="Bowler C."/>
            <person name="Brownlee C."/>
            <person name="Cock J.M."/>
            <person name="Elias M."/>
            <person name="Gladyshev V.N."/>
            <person name="Groth M."/>
            <person name="Guda C."/>
            <person name="Hadaegh A."/>
            <person name="Iglesias-Rodriguez M.D."/>
            <person name="Jenkins J."/>
            <person name="Jones B.M."/>
            <person name="Lawson T."/>
            <person name="Leese F."/>
            <person name="Lindquist E."/>
            <person name="Lobanov A."/>
            <person name="Lomsadze A."/>
            <person name="Malik S.B."/>
            <person name="Marsh M.E."/>
            <person name="Mackinder L."/>
            <person name="Mock T."/>
            <person name="Mueller-Roeber B."/>
            <person name="Pagarete A."/>
            <person name="Parker M."/>
            <person name="Probert I."/>
            <person name="Quesneville H."/>
            <person name="Raines C."/>
            <person name="Rensing S.A."/>
            <person name="Riano-Pachon D.M."/>
            <person name="Richier S."/>
            <person name="Rokitta S."/>
            <person name="Shiraiwa Y."/>
            <person name="Soanes D.M."/>
            <person name="van der Giezen M."/>
            <person name="Wahlund T.M."/>
            <person name="Williams B."/>
            <person name="Wilson W."/>
            <person name="Wolfe G."/>
            <person name="Wurch L.L."/>
        </authorList>
    </citation>
    <scope>NUCLEOTIDE SEQUENCE</scope>
</reference>
<protein>
    <recommendedName>
        <fullName evidence="2">Methyltransferase domain-containing protein</fullName>
    </recommendedName>
</protein>
<evidence type="ECO:0000259" key="2">
    <source>
        <dbReference type="Pfam" id="PF13847"/>
    </source>
</evidence>